<gene>
    <name evidence="2" type="ORF">GPJ59_05070</name>
</gene>
<sequence length="122" mass="13358">MFKSITPRRGAATAVALAGAVLLFGAGPAAAGSNGQQIGFKDNSYAANSIQIEGYNQNGQHTSQCFRVSPGSSTQIHGWWWKWTVRVKSFNNSGCTGTSFRWAQDKYINPQQSGDWVWYTGY</sequence>
<accession>A0ABS6Z0N2</accession>
<keyword evidence="1" id="KW-0732">Signal</keyword>
<reference evidence="2 3" key="1">
    <citation type="submission" date="2019-12" db="EMBL/GenBank/DDBJ databases">
        <title>Genome sequence of Streptomyces bambusae.</title>
        <authorList>
            <person name="Bansal K."/>
            <person name="Choksket S."/>
            <person name="Korpole S."/>
            <person name="Patil P.B."/>
        </authorList>
    </citation>
    <scope>NUCLEOTIDE SEQUENCE [LARGE SCALE GENOMIC DNA]</scope>
    <source>
        <strain evidence="2 3">SK60</strain>
    </source>
</reference>
<dbReference type="Proteomes" id="UP000812013">
    <property type="component" value="Unassembled WGS sequence"/>
</dbReference>
<evidence type="ECO:0000313" key="3">
    <source>
        <dbReference type="Proteomes" id="UP000812013"/>
    </source>
</evidence>
<evidence type="ECO:0000313" key="2">
    <source>
        <dbReference type="EMBL" id="MBW5481267.1"/>
    </source>
</evidence>
<dbReference type="EMBL" id="WTFF01000017">
    <property type="protein sequence ID" value="MBW5481267.1"/>
    <property type="molecule type" value="Genomic_DNA"/>
</dbReference>
<organism evidence="2 3">
    <name type="scientific">Streptomyces bambusae</name>
    <dbReference type="NCBI Taxonomy" id="1550616"/>
    <lineage>
        <taxon>Bacteria</taxon>
        <taxon>Bacillati</taxon>
        <taxon>Actinomycetota</taxon>
        <taxon>Actinomycetes</taxon>
        <taxon>Kitasatosporales</taxon>
        <taxon>Streptomycetaceae</taxon>
        <taxon>Streptomyces</taxon>
    </lineage>
</organism>
<feature type="signal peptide" evidence="1">
    <location>
        <begin position="1"/>
        <end position="31"/>
    </location>
</feature>
<dbReference type="RefSeq" id="WP_219665146.1">
    <property type="nucleotide sequence ID" value="NZ_WTFF01000017.1"/>
</dbReference>
<feature type="chain" id="PRO_5045521989" evidence="1">
    <location>
        <begin position="32"/>
        <end position="122"/>
    </location>
</feature>
<protein>
    <submittedName>
        <fullName evidence="2">Uncharacterized protein</fullName>
    </submittedName>
</protein>
<keyword evidence="3" id="KW-1185">Reference proteome</keyword>
<evidence type="ECO:0000256" key="1">
    <source>
        <dbReference type="SAM" id="SignalP"/>
    </source>
</evidence>
<comment type="caution">
    <text evidence="2">The sequence shown here is derived from an EMBL/GenBank/DDBJ whole genome shotgun (WGS) entry which is preliminary data.</text>
</comment>
<proteinExistence type="predicted"/>
<name>A0ABS6Z0N2_9ACTN</name>